<keyword evidence="3 5" id="KW-1133">Transmembrane helix</keyword>
<dbReference type="EMBL" id="CP014859">
    <property type="protein sequence ID" value="AOS64493.1"/>
    <property type="molecule type" value="Genomic_DNA"/>
</dbReference>
<keyword evidence="2 5" id="KW-0812">Transmembrane</keyword>
<feature type="transmembrane region" description="Helical" evidence="5">
    <location>
        <begin position="178"/>
        <end position="197"/>
    </location>
</feature>
<comment type="subcellular location">
    <subcellularLocation>
        <location evidence="1">Membrane</location>
        <topology evidence="1">Multi-pass membrane protein</topology>
    </subcellularLocation>
</comment>
<dbReference type="GO" id="GO:0016020">
    <property type="term" value="C:membrane"/>
    <property type="evidence" value="ECO:0007669"/>
    <property type="project" value="UniProtKB-SubCell"/>
</dbReference>
<reference evidence="7" key="1">
    <citation type="submission" date="2016-03" db="EMBL/GenBank/DDBJ databases">
        <title>Complete genome sequence of the type strain Actinoalloteichus hymeniacidonis DSM 45092.</title>
        <authorList>
            <person name="Schaffert L."/>
            <person name="Albersmeier A."/>
            <person name="Winkler A."/>
            <person name="Kalinowski J."/>
            <person name="Zotchev S."/>
            <person name="Ruckert C."/>
        </authorList>
    </citation>
    <scope>NUCLEOTIDE SEQUENCE [LARGE SCALE GENOMIC DNA]</scope>
    <source>
        <strain evidence="7">HPA177(T) (DSM 45092(T))</strain>
    </source>
</reference>
<name>A0AAC9HSA6_9PSEU</name>
<proteinExistence type="predicted"/>
<evidence type="ECO:0000313" key="6">
    <source>
        <dbReference type="EMBL" id="AOS64493.1"/>
    </source>
</evidence>
<feature type="transmembrane region" description="Helical" evidence="5">
    <location>
        <begin position="91"/>
        <end position="107"/>
    </location>
</feature>
<evidence type="ECO:0000256" key="3">
    <source>
        <dbReference type="ARBA" id="ARBA00022989"/>
    </source>
</evidence>
<dbReference type="PANTHER" id="PTHR42038">
    <property type="match status" value="1"/>
</dbReference>
<accession>A0AAC9HSA6</accession>
<organism evidence="6 7">
    <name type="scientific">Actinoalloteichus hymeniacidonis</name>
    <dbReference type="NCBI Taxonomy" id="340345"/>
    <lineage>
        <taxon>Bacteria</taxon>
        <taxon>Bacillati</taxon>
        <taxon>Actinomycetota</taxon>
        <taxon>Actinomycetes</taxon>
        <taxon>Pseudonocardiales</taxon>
        <taxon>Pseudonocardiaceae</taxon>
        <taxon>Actinoalloteichus</taxon>
    </lineage>
</organism>
<evidence type="ECO:0000256" key="5">
    <source>
        <dbReference type="SAM" id="Phobius"/>
    </source>
</evidence>
<evidence type="ECO:0000256" key="2">
    <source>
        <dbReference type="ARBA" id="ARBA00022692"/>
    </source>
</evidence>
<dbReference type="AlphaFoldDB" id="A0AAC9HSA6"/>
<dbReference type="RefSeq" id="WP_236750319.1">
    <property type="nucleotide sequence ID" value="NZ_CP014859.1"/>
</dbReference>
<dbReference type="GO" id="GO:0016829">
    <property type="term" value="F:lyase activity"/>
    <property type="evidence" value="ECO:0007669"/>
    <property type="project" value="InterPro"/>
</dbReference>
<keyword evidence="4 5" id="KW-0472">Membrane</keyword>
<dbReference type="Pfam" id="PF25129">
    <property type="entry name" value="Pyr4-TMTC"/>
    <property type="match status" value="1"/>
</dbReference>
<protein>
    <submittedName>
        <fullName evidence="6">Uncharacterized protein</fullName>
    </submittedName>
</protein>
<feature type="transmembrane region" description="Helical" evidence="5">
    <location>
        <begin position="29"/>
        <end position="49"/>
    </location>
</feature>
<feature type="transmembrane region" description="Helical" evidence="5">
    <location>
        <begin position="149"/>
        <end position="166"/>
    </location>
</feature>
<feature type="transmembrane region" description="Helical" evidence="5">
    <location>
        <begin position="203"/>
        <end position="222"/>
    </location>
</feature>
<evidence type="ECO:0000256" key="1">
    <source>
        <dbReference type="ARBA" id="ARBA00004141"/>
    </source>
</evidence>
<dbReference type="Proteomes" id="UP000095210">
    <property type="component" value="Chromosome"/>
</dbReference>
<feature type="transmembrane region" description="Helical" evidence="5">
    <location>
        <begin position="61"/>
        <end position="79"/>
    </location>
</feature>
<evidence type="ECO:0000256" key="4">
    <source>
        <dbReference type="ARBA" id="ARBA00023136"/>
    </source>
</evidence>
<feature type="transmembrane region" description="Helical" evidence="5">
    <location>
        <begin position="119"/>
        <end position="137"/>
    </location>
</feature>
<dbReference type="KEGG" id="ahm:TL08_18490"/>
<keyword evidence="7" id="KW-1185">Reference proteome</keyword>
<gene>
    <name evidence="6" type="ORF">TL08_18490</name>
</gene>
<dbReference type="InterPro" id="IPR039020">
    <property type="entry name" value="PaxB-like"/>
</dbReference>
<sequence>MDLDWLPPPLFPMSEIAPVTVGPADVPDWLFWSVAGPTVLGWLITYLLAIRQTVLDGRVAIPAYLVAINVAWEFSLTFLLEQTSTQRGINLVWLVFNLVLLSLVFRYGRNDYPTLTQKAFAWSLVGVFVWAALLIMAGANEFHDRDGMYIGMILNVPLSAAFIFMLRRRGSSIGQSMYLAVAKLGGSFFAGLTGFILYPSRLLFFVIVPTMVALDILYVVLLHRRMRAEGRSPWAWRTRPHAVEEPATR</sequence>
<evidence type="ECO:0000313" key="7">
    <source>
        <dbReference type="Proteomes" id="UP000095210"/>
    </source>
</evidence>
<dbReference type="PANTHER" id="PTHR42038:SF2">
    <property type="entry name" value="TERPENE CYCLASE AUSL"/>
    <property type="match status" value="1"/>
</dbReference>